<feature type="compositionally biased region" description="Polar residues" evidence="2">
    <location>
        <begin position="401"/>
        <end position="411"/>
    </location>
</feature>
<feature type="signal peptide" evidence="3">
    <location>
        <begin position="1"/>
        <end position="19"/>
    </location>
</feature>
<evidence type="ECO:0000256" key="1">
    <source>
        <dbReference type="ARBA" id="ARBA00023242"/>
    </source>
</evidence>
<dbReference type="Gene3D" id="2.70.50.70">
    <property type="match status" value="1"/>
</dbReference>
<evidence type="ECO:0000256" key="3">
    <source>
        <dbReference type="SAM" id="SignalP"/>
    </source>
</evidence>
<evidence type="ECO:0000313" key="5">
    <source>
        <dbReference type="Proteomes" id="UP000554235"/>
    </source>
</evidence>
<dbReference type="AlphaFoldDB" id="A0A8H4LHE4"/>
<accession>A0A8H4LHE4</accession>
<feature type="compositionally biased region" description="Low complexity" evidence="2">
    <location>
        <begin position="230"/>
        <end position="258"/>
    </location>
</feature>
<dbReference type="InterPro" id="IPR001138">
    <property type="entry name" value="Zn2Cys6_DnaBD"/>
</dbReference>
<comment type="caution">
    <text evidence="4">The sequence shown here is derived from an EMBL/GenBank/DDBJ whole genome shotgun (WGS) entry which is preliminary data.</text>
</comment>
<keyword evidence="1" id="KW-0539">Nucleus</keyword>
<feature type="compositionally biased region" description="Low complexity" evidence="2">
    <location>
        <begin position="386"/>
        <end position="400"/>
    </location>
</feature>
<dbReference type="EMBL" id="JAADYS010000561">
    <property type="protein sequence ID" value="KAF4468801.1"/>
    <property type="molecule type" value="Genomic_DNA"/>
</dbReference>
<dbReference type="CDD" id="cd00067">
    <property type="entry name" value="GAL4"/>
    <property type="match status" value="1"/>
</dbReference>
<evidence type="ECO:0000313" key="4">
    <source>
        <dbReference type="EMBL" id="KAF4468801.1"/>
    </source>
</evidence>
<dbReference type="GO" id="GO:0000981">
    <property type="term" value="F:DNA-binding transcription factor activity, RNA polymerase II-specific"/>
    <property type="evidence" value="ECO:0007669"/>
    <property type="project" value="InterPro"/>
</dbReference>
<keyword evidence="3" id="KW-0732">Signal</keyword>
<dbReference type="PANTHER" id="PTHR36182">
    <property type="entry name" value="PROTEIN, PUTATIVE (AFU_ORTHOLOGUE AFUA_6G10930)-RELATED"/>
    <property type="match status" value="1"/>
</dbReference>
<feature type="region of interest" description="Disordered" evidence="2">
    <location>
        <begin position="224"/>
        <end position="258"/>
    </location>
</feature>
<reference evidence="4 5" key="1">
    <citation type="submission" date="2020-01" db="EMBL/GenBank/DDBJ databases">
        <title>Identification and distribution of gene clusters putatively required for synthesis of sphingolipid metabolism inhibitors in phylogenetically diverse species of the filamentous fungus Fusarium.</title>
        <authorList>
            <person name="Kim H.-S."/>
            <person name="Busman M."/>
            <person name="Brown D.W."/>
            <person name="Divon H."/>
            <person name="Uhlig S."/>
            <person name="Proctor R.H."/>
        </authorList>
    </citation>
    <scope>NUCLEOTIDE SEQUENCE [LARGE SCALE GENOMIC DNA]</scope>
    <source>
        <strain evidence="4 5">NRRL 20459</strain>
    </source>
</reference>
<dbReference type="OrthoDB" id="2342176at2759"/>
<name>A0A8H4LHE4_9HYPO</name>
<proteinExistence type="predicted"/>
<feature type="chain" id="PRO_5034171084" evidence="3">
    <location>
        <begin position="20"/>
        <end position="796"/>
    </location>
</feature>
<dbReference type="GO" id="GO:0008270">
    <property type="term" value="F:zinc ion binding"/>
    <property type="evidence" value="ECO:0007669"/>
    <property type="project" value="InterPro"/>
</dbReference>
<keyword evidence="5" id="KW-1185">Reference proteome</keyword>
<dbReference type="Proteomes" id="UP000554235">
    <property type="component" value="Unassembled WGS sequence"/>
</dbReference>
<sequence length="796" mass="86441">MKPFGALTAVLGLAGLAQAHMEMTYPAPFKSKQNPNAGGDIDYSMTSPLAADGSNFPCKGYQSLLGTAAGAPTVTWQAGQQYSMTIAGGADHGGGSCQASLSFDKGKTWKVIKSYIGNCPVSPSATFGFTLPVDTPAGVSLFAWTWFNRIGNREMYMNCAAINVKAGSGTPSTPMSKRPAMFVANVANGCGTTETKDLMFPNPGPDTSVTSSNTAPPVGQCPAGPGAQITTSKPAVVSTTKKTTTTKPPTKTTSKPGGVFITVSTLKTTTTRKTTPTPTPTKAVTGVVAPGTACKPEGLWNCVNQGTAFQRCASGTCFRPIATMLHLAYSRLSVSTAPPIKCDEVKPDCGRCKRLKIKCVGSGTKRWMFKEQSFQGQPSKQKSKATTSNSSGNPNTNTRSQSPKRSPSNEMTRTRSAFVYILGVNDVRYDVGNLAGNYIFETPARIGSDQALDASVSALIASYNALRLKQSKLSSMEQYGVALNALRGTLQDPRRSLEAKIQTVSTMYLCQIWIDRKHAEKHRAMLVHMLRDAVSERKLGNFSPQQLFQFCYQVIWQCLIDPDILVGPWLWDALSNLNDNLRPIKYHKGITFMTVQVGTLAEAAFYLREPQKHLYQLLCMYKLLQLERPTIRGFIQHALMLARTPSAPQNSWTVFCSYGTSYGAVLALGSILNRVLDIFDSSPSYTTDAHDFTDEAILLASYFSTIRPLGAAGVPECLKPVWAASTDLYRISELEALILDYEKDFEGADYLKEALDMKKRLLKLEEEYNQAKVTSGSLTDEGTSVKQDLHNSCVIL</sequence>
<gene>
    <name evidence="4" type="ORF">FALBO_4309</name>
</gene>
<evidence type="ECO:0000256" key="2">
    <source>
        <dbReference type="SAM" id="MobiDB-lite"/>
    </source>
</evidence>
<protein>
    <submittedName>
        <fullName evidence="4">Spore coat SP96</fullName>
    </submittedName>
</protein>
<feature type="region of interest" description="Disordered" evidence="2">
    <location>
        <begin position="370"/>
        <end position="411"/>
    </location>
</feature>
<organism evidence="4 5">
    <name type="scientific">Fusarium albosuccineum</name>
    <dbReference type="NCBI Taxonomy" id="1237068"/>
    <lineage>
        <taxon>Eukaryota</taxon>
        <taxon>Fungi</taxon>
        <taxon>Dikarya</taxon>
        <taxon>Ascomycota</taxon>
        <taxon>Pezizomycotina</taxon>
        <taxon>Sordariomycetes</taxon>
        <taxon>Hypocreomycetidae</taxon>
        <taxon>Hypocreales</taxon>
        <taxon>Nectriaceae</taxon>
        <taxon>Fusarium</taxon>
        <taxon>Fusarium decemcellulare species complex</taxon>
    </lineage>
</organism>
<dbReference type="PANTHER" id="PTHR36182:SF1">
    <property type="entry name" value="PROTEIN, PUTATIVE (AFU_ORTHOLOGUE AFUA_6G10930)-RELATED"/>
    <property type="match status" value="1"/>
</dbReference>